<accession>A0A9I9EE61</accession>
<dbReference type="Gramene" id="MELO3C032286.2.1">
    <property type="protein sequence ID" value="MELO3C032286.2.1"/>
    <property type="gene ID" value="MELO3C032286.2"/>
</dbReference>
<proteinExistence type="predicted"/>
<dbReference type="AlphaFoldDB" id="A0A9I9EE61"/>
<evidence type="ECO:0000313" key="1">
    <source>
        <dbReference type="EnsemblPlants" id="MELO3C032286.2.1"/>
    </source>
</evidence>
<name>A0A9I9EE61_CUCME</name>
<organism evidence="1">
    <name type="scientific">Cucumis melo</name>
    <name type="common">Muskmelon</name>
    <dbReference type="NCBI Taxonomy" id="3656"/>
    <lineage>
        <taxon>Eukaryota</taxon>
        <taxon>Viridiplantae</taxon>
        <taxon>Streptophyta</taxon>
        <taxon>Embryophyta</taxon>
        <taxon>Tracheophyta</taxon>
        <taxon>Spermatophyta</taxon>
        <taxon>Magnoliopsida</taxon>
        <taxon>eudicotyledons</taxon>
        <taxon>Gunneridae</taxon>
        <taxon>Pentapetalae</taxon>
        <taxon>rosids</taxon>
        <taxon>fabids</taxon>
        <taxon>Cucurbitales</taxon>
        <taxon>Cucurbitaceae</taxon>
        <taxon>Benincaseae</taxon>
        <taxon>Cucumis</taxon>
    </lineage>
</organism>
<reference evidence="1" key="1">
    <citation type="submission" date="2023-03" db="UniProtKB">
        <authorList>
            <consortium name="EnsemblPlants"/>
        </authorList>
    </citation>
    <scope>IDENTIFICATION</scope>
</reference>
<protein>
    <submittedName>
        <fullName evidence="1">Uncharacterized protein</fullName>
    </submittedName>
</protein>
<sequence length="67" mass="7386">MLESITEALKFNSCDAVADYVKIVWNTKMDPDLVFIHITNGLFSKLRNLVGSSPPLEIGLQKGPPIV</sequence>
<dbReference type="EnsemblPlants" id="MELO3C032286.2.1">
    <property type="protein sequence ID" value="MELO3C032286.2.1"/>
    <property type="gene ID" value="MELO3C032286.2"/>
</dbReference>